<dbReference type="AlphaFoldDB" id="D8T789"/>
<evidence type="ECO:0000313" key="3">
    <source>
        <dbReference type="EMBL" id="EFJ07575.1"/>
    </source>
</evidence>
<dbReference type="GO" id="GO:0016094">
    <property type="term" value="P:polyprenol biosynthetic process"/>
    <property type="evidence" value="ECO:0000318"/>
    <property type="project" value="GO_Central"/>
</dbReference>
<evidence type="ECO:0000256" key="2">
    <source>
        <dbReference type="RuleBase" id="RU363018"/>
    </source>
</evidence>
<dbReference type="PANTHER" id="PTHR10291:SF0">
    <property type="entry name" value="DEHYDRODOLICHYL DIPHOSPHATE SYNTHASE 2"/>
    <property type="match status" value="1"/>
</dbReference>
<dbReference type="InterPro" id="IPR001441">
    <property type="entry name" value="UPP_synth-like"/>
</dbReference>
<keyword evidence="4" id="KW-1185">Reference proteome</keyword>
<sequence length="254" mass="29270">MDSHSLQNVSRSLPLQLDPKRLPRHVAVIPDGNVRWTKANGLSAYKGLSVLRDIARISNQWGIEVLTAFAFSTDNFKRPKAEVEFVLEHLDNMFTLDHPNTVLKDGLKVRCIGDMSKLPRSLQAKISEAHEMTRDSKDLKFILAIAYGGWEDVLQACQRIASEVEQGVVKANDIDQCYLRKKMLLTEWDEEVGDPDLLIRTSGEQRLSNYLMNNLSYTELVFTEKLWPDFNEEDYVKAVVEFQERNRRYGRHDN</sequence>
<dbReference type="HAMAP" id="MF_01139">
    <property type="entry name" value="ISPT"/>
    <property type="match status" value="1"/>
</dbReference>
<dbReference type="PANTHER" id="PTHR10291">
    <property type="entry name" value="DEHYDRODOLICHYL DIPHOSPHATE SYNTHASE FAMILY MEMBER"/>
    <property type="match status" value="1"/>
</dbReference>
<dbReference type="SUPFAM" id="SSF64005">
    <property type="entry name" value="Undecaprenyl diphosphate synthase"/>
    <property type="match status" value="1"/>
</dbReference>
<dbReference type="EC" id="2.5.1.-" evidence="2"/>
<accession>D8T789</accession>
<name>D8T789_SELML</name>
<dbReference type="NCBIfam" id="TIGR00055">
    <property type="entry name" value="uppS"/>
    <property type="match status" value="1"/>
</dbReference>
<dbReference type="InterPro" id="IPR036424">
    <property type="entry name" value="UPP_synth-like_sf"/>
</dbReference>
<dbReference type="Gene3D" id="3.40.1180.10">
    <property type="entry name" value="Decaprenyl diphosphate synthase-like"/>
    <property type="match status" value="1"/>
</dbReference>
<protein>
    <recommendedName>
        <fullName evidence="2">Alkyl transferase</fullName>
        <ecNumber evidence="2">2.5.1.-</ecNumber>
    </recommendedName>
</protein>
<dbReference type="CDD" id="cd00475">
    <property type="entry name" value="Cis_IPPS"/>
    <property type="match status" value="1"/>
</dbReference>
<dbReference type="EMBL" id="GL377684">
    <property type="protein sequence ID" value="EFJ07575.1"/>
    <property type="molecule type" value="Genomic_DNA"/>
</dbReference>
<proteinExistence type="inferred from homology"/>
<dbReference type="eggNOG" id="KOG1602">
    <property type="taxonomic scope" value="Eukaryota"/>
</dbReference>
<dbReference type="HOGENOM" id="CLU_038505_1_0_1"/>
<dbReference type="Proteomes" id="UP000001514">
    <property type="component" value="Unassembled WGS sequence"/>
</dbReference>
<evidence type="ECO:0000256" key="1">
    <source>
        <dbReference type="ARBA" id="ARBA00022679"/>
    </source>
</evidence>
<dbReference type="Gramene" id="EFJ07575">
    <property type="protein sequence ID" value="EFJ07575"/>
    <property type="gene ID" value="SELMODRAFT_236294"/>
</dbReference>
<organism evidence="4">
    <name type="scientific">Selaginella moellendorffii</name>
    <name type="common">Spikemoss</name>
    <dbReference type="NCBI Taxonomy" id="88036"/>
    <lineage>
        <taxon>Eukaryota</taxon>
        <taxon>Viridiplantae</taxon>
        <taxon>Streptophyta</taxon>
        <taxon>Embryophyta</taxon>
        <taxon>Tracheophyta</taxon>
        <taxon>Lycopodiopsida</taxon>
        <taxon>Selaginellales</taxon>
        <taxon>Selaginellaceae</taxon>
        <taxon>Selaginella</taxon>
    </lineage>
</organism>
<evidence type="ECO:0000313" key="4">
    <source>
        <dbReference type="Proteomes" id="UP000001514"/>
    </source>
</evidence>
<dbReference type="KEGG" id="smo:SELMODRAFT_236294"/>
<comment type="similarity">
    <text evidence="2">Belongs to the UPP synthase family.</text>
</comment>
<gene>
    <name evidence="3" type="ORF">SELMODRAFT_236294</name>
</gene>
<dbReference type="OrthoDB" id="4173905at2759"/>
<dbReference type="GO" id="GO:0016765">
    <property type="term" value="F:transferase activity, transferring alkyl or aryl (other than methyl) groups"/>
    <property type="evidence" value="ECO:0007669"/>
    <property type="project" value="InterPro"/>
</dbReference>
<reference evidence="3 4" key="1">
    <citation type="journal article" date="2011" name="Science">
        <title>The Selaginella genome identifies genetic changes associated with the evolution of vascular plants.</title>
        <authorList>
            <person name="Banks J.A."/>
            <person name="Nishiyama T."/>
            <person name="Hasebe M."/>
            <person name="Bowman J.L."/>
            <person name="Gribskov M."/>
            <person name="dePamphilis C."/>
            <person name="Albert V.A."/>
            <person name="Aono N."/>
            <person name="Aoyama T."/>
            <person name="Ambrose B.A."/>
            <person name="Ashton N.W."/>
            <person name="Axtell M.J."/>
            <person name="Barker E."/>
            <person name="Barker M.S."/>
            <person name="Bennetzen J.L."/>
            <person name="Bonawitz N.D."/>
            <person name="Chapple C."/>
            <person name="Cheng C."/>
            <person name="Correa L.G."/>
            <person name="Dacre M."/>
            <person name="DeBarry J."/>
            <person name="Dreyer I."/>
            <person name="Elias M."/>
            <person name="Engstrom E.M."/>
            <person name="Estelle M."/>
            <person name="Feng L."/>
            <person name="Finet C."/>
            <person name="Floyd S.K."/>
            <person name="Frommer W.B."/>
            <person name="Fujita T."/>
            <person name="Gramzow L."/>
            <person name="Gutensohn M."/>
            <person name="Harholt J."/>
            <person name="Hattori M."/>
            <person name="Heyl A."/>
            <person name="Hirai T."/>
            <person name="Hiwatashi Y."/>
            <person name="Ishikawa M."/>
            <person name="Iwata M."/>
            <person name="Karol K.G."/>
            <person name="Koehler B."/>
            <person name="Kolukisaoglu U."/>
            <person name="Kubo M."/>
            <person name="Kurata T."/>
            <person name="Lalonde S."/>
            <person name="Li K."/>
            <person name="Li Y."/>
            <person name="Litt A."/>
            <person name="Lyons E."/>
            <person name="Manning G."/>
            <person name="Maruyama T."/>
            <person name="Michael T.P."/>
            <person name="Mikami K."/>
            <person name="Miyazaki S."/>
            <person name="Morinaga S."/>
            <person name="Murata T."/>
            <person name="Mueller-Roeber B."/>
            <person name="Nelson D.R."/>
            <person name="Obara M."/>
            <person name="Oguri Y."/>
            <person name="Olmstead R.G."/>
            <person name="Onodera N."/>
            <person name="Petersen B.L."/>
            <person name="Pils B."/>
            <person name="Prigge M."/>
            <person name="Rensing S.A."/>
            <person name="Riano-Pachon D.M."/>
            <person name="Roberts A.W."/>
            <person name="Sato Y."/>
            <person name="Scheller H.V."/>
            <person name="Schulz B."/>
            <person name="Schulz C."/>
            <person name="Shakirov E.V."/>
            <person name="Shibagaki N."/>
            <person name="Shinohara N."/>
            <person name="Shippen D.E."/>
            <person name="Soerensen I."/>
            <person name="Sotooka R."/>
            <person name="Sugimoto N."/>
            <person name="Sugita M."/>
            <person name="Sumikawa N."/>
            <person name="Tanurdzic M."/>
            <person name="Theissen G."/>
            <person name="Ulvskov P."/>
            <person name="Wakazuki S."/>
            <person name="Weng J.K."/>
            <person name="Willats W.W."/>
            <person name="Wipf D."/>
            <person name="Wolf P.G."/>
            <person name="Yang L."/>
            <person name="Zimmer A.D."/>
            <person name="Zhu Q."/>
            <person name="Mitros T."/>
            <person name="Hellsten U."/>
            <person name="Loque D."/>
            <person name="Otillar R."/>
            <person name="Salamov A."/>
            <person name="Schmutz J."/>
            <person name="Shapiro H."/>
            <person name="Lindquist E."/>
            <person name="Lucas S."/>
            <person name="Rokhsar D."/>
            <person name="Grigoriev I.V."/>
        </authorList>
    </citation>
    <scope>NUCLEOTIDE SEQUENCE [LARGE SCALE GENOMIC DNA]</scope>
</reference>
<dbReference type="Pfam" id="PF01255">
    <property type="entry name" value="Prenyltransf"/>
    <property type="match status" value="1"/>
</dbReference>
<dbReference type="STRING" id="88036.D8T789"/>
<dbReference type="OMA" id="MEMTARM"/>
<dbReference type="InParanoid" id="D8T789"/>
<keyword evidence="1 2" id="KW-0808">Transferase</keyword>